<dbReference type="GO" id="GO:0005524">
    <property type="term" value="F:ATP binding"/>
    <property type="evidence" value="ECO:0007669"/>
    <property type="project" value="UniProtKB-KW"/>
</dbReference>
<dbReference type="GO" id="GO:0042941">
    <property type="term" value="P:D-alanine transmembrane transport"/>
    <property type="evidence" value="ECO:0007669"/>
    <property type="project" value="TreeGrafter"/>
</dbReference>
<dbReference type="PRINTS" id="PR00326">
    <property type="entry name" value="GTP1OBG"/>
</dbReference>
<dbReference type="GO" id="GO:0016887">
    <property type="term" value="F:ATP hydrolysis activity"/>
    <property type="evidence" value="ECO:0007669"/>
    <property type="project" value="InterPro"/>
</dbReference>
<dbReference type="GO" id="GO:0015192">
    <property type="term" value="F:L-phenylalanine transmembrane transporter activity"/>
    <property type="evidence" value="ECO:0007669"/>
    <property type="project" value="TreeGrafter"/>
</dbReference>
<dbReference type="Proteomes" id="UP000198415">
    <property type="component" value="Unassembled WGS sequence"/>
</dbReference>
<dbReference type="RefSeq" id="WP_089291895.1">
    <property type="nucleotide sequence ID" value="NZ_BOMU01000124.1"/>
</dbReference>
<dbReference type="GO" id="GO:1903805">
    <property type="term" value="P:L-valine import across plasma membrane"/>
    <property type="evidence" value="ECO:0007669"/>
    <property type="project" value="TreeGrafter"/>
</dbReference>
<dbReference type="Pfam" id="PF12399">
    <property type="entry name" value="BCA_ABC_TP_C"/>
    <property type="match status" value="1"/>
</dbReference>
<dbReference type="GO" id="GO:0005304">
    <property type="term" value="F:L-valine transmembrane transporter activity"/>
    <property type="evidence" value="ECO:0007669"/>
    <property type="project" value="TreeGrafter"/>
</dbReference>
<dbReference type="PROSITE" id="PS50893">
    <property type="entry name" value="ABC_TRANSPORTER_2"/>
    <property type="match status" value="1"/>
</dbReference>
<evidence type="ECO:0000313" key="5">
    <source>
        <dbReference type="EMBL" id="SNR39708.1"/>
    </source>
</evidence>
<dbReference type="InterPro" id="IPR032823">
    <property type="entry name" value="BCA_ABC_TP_C"/>
</dbReference>
<evidence type="ECO:0000256" key="1">
    <source>
        <dbReference type="ARBA" id="ARBA00022448"/>
    </source>
</evidence>
<protein>
    <submittedName>
        <fullName evidence="5">Amino acid/amide ABC transporter ATP-binding protein 1, HAAT family</fullName>
    </submittedName>
</protein>
<dbReference type="GO" id="GO:0015808">
    <property type="term" value="P:L-alanine transport"/>
    <property type="evidence" value="ECO:0007669"/>
    <property type="project" value="TreeGrafter"/>
</dbReference>
<dbReference type="InterPro" id="IPR003439">
    <property type="entry name" value="ABC_transporter-like_ATP-bd"/>
</dbReference>
<dbReference type="SUPFAM" id="SSF52540">
    <property type="entry name" value="P-loop containing nucleoside triphosphate hydrolases"/>
    <property type="match status" value="1"/>
</dbReference>
<dbReference type="InterPro" id="IPR027417">
    <property type="entry name" value="P-loop_NTPase"/>
</dbReference>
<dbReference type="PANTHER" id="PTHR45772:SF7">
    <property type="entry name" value="AMINO ACID ABC TRANSPORTER ATP-BINDING PROTEIN"/>
    <property type="match status" value="1"/>
</dbReference>
<keyword evidence="1" id="KW-0813">Transport</keyword>
<keyword evidence="2" id="KW-0547">Nucleotide-binding</keyword>
<name>A0A238VZQ0_9ACTN</name>
<dbReference type="Gene3D" id="3.40.50.300">
    <property type="entry name" value="P-loop containing nucleotide triphosphate hydrolases"/>
    <property type="match status" value="1"/>
</dbReference>
<dbReference type="OrthoDB" id="9805514at2"/>
<dbReference type="GO" id="GO:0005886">
    <property type="term" value="C:plasma membrane"/>
    <property type="evidence" value="ECO:0007669"/>
    <property type="project" value="TreeGrafter"/>
</dbReference>
<dbReference type="GO" id="GO:0015188">
    <property type="term" value="F:L-isoleucine transmembrane transporter activity"/>
    <property type="evidence" value="ECO:0007669"/>
    <property type="project" value="TreeGrafter"/>
</dbReference>
<dbReference type="GO" id="GO:1903806">
    <property type="term" value="P:L-isoleucine import across plasma membrane"/>
    <property type="evidence" value="ECO:0007669"/>
    <property type="project" value="TreeGrafter"/>
</dbReference>
<dbReference type="GO" id="GO:0005525">
    <property type="term" value="F:GTP binding"/>
    <property type="evidence" value="ECO:0007669"/>
    <property type="project" value="InterPro"/>
</dbReference>
<dbReference type="SMART" id="SM00382">
    <property type="entry name" value="AAA"/>
    <property type="match status" value="1"/>
</dbReference>
<organism evidence="5 6">
    <name type="scientific">Actinoplanes regularis</name>
    <dbReference type="NCBI Taxonomy" id="52697"/>
    <lineage>
        <taxon>Bacteria</taxon>
        <taxon>Bacillati</taxon>
        <taxon>Actinomycetota</taxon>
        <taxon>Actinomycetes</taxon>
        <taxon>Micromonosporales</taxon>
        <taxon>Micromonosporaceae</taxon>
        <taxon>Actinoplanes</taxon>
    </lineage>
</organism>
<dbReference type="AlphaFoldDB" id="A0A238VZQ0"/>
<evidence type="ECO:0000256" key="3">
    <source>
        <dbReference type="ARBA" id="ARBA00022840"/>
    </source>
</evidence>
<dbReference type="InterPro" id="IPR006073">
    <property type="entry name" value="GTP-bd"/>
</dbReference>
<evidence type="ECO:0000256" key="2">
    <source>
        <dbReference type="ARBA" id="ARBA00022741"/>
    </source>
</evidence>
<sequence>MSKAIPAARALTGRGLSKRFGDLVVLDDVDFSVVAGDAVGIVGPNGAGKTTLLNLLAGSLRPNAGTITLDDQDITTTSPATRCRRGIGRAMQIPRPFAGLTVLENVLVGASYGAGLRGQHAYRHCAEVLDTCGLIELANRRADSLGLLHRKRLELARALATGPRILLLDEIGGGLTDAEAVDLVVTVRKLRERGIGVVWIEHIVHVLVQAVDRLVCMDAGRIIADGDPQAVLSDAVVVDAYLGKAQ</sequence>
<reference evidence="5 6" key="1">
    <citation type="submission" date="2017-06" db="EMBL/GenBank/DDBJ databases">
        <authorList>
            <person name="Kim H.J."/>
            <person name="Triplett B.A."/>
        </authorList>
    </citation>
    <scope>NUCLEOTIDE SEQUENCE [LARGE SCALE GENOMIC DNA]</scope>
    <source>
        <strain evidence="5 6">DSM 43151</strain>
    </source>
</reference>
<proteinExistence type="predicted"/>
<dbReference type="CDD" id="cd03219">
    <property type="entry name" value="ABC_Mj1267_LivG_branched"/>
    <property type="match status" value="1"/>
</dbReference>
<dbReference type="EMBL" id="FZNR01000002">
    <property type="protein sequence ID" value="SNR39708.1"/>
    <property type="molecule type" value="Genomic_DNA"/>
</dbReference>
<evidence type="ECO:0000313" key="6">
    <source>
        <dbReference type="Proteomes" id="UP000198415"/>
    </source>
</evidence>
<dbReference type="Pfam" id="PF00005">
    <property type="entry name" value="ABC_tran"/>
    <property type="match status" value="1"/>
</dbReference>
<dbReference type="InterPro" id="IPR051120">
    <property type="entry name" value="ABC_AA/LPS_Transport"/>
</dbReference>
<gene>
    <name evidence="5" type="ORF">SAMN06264365_10222</name>
</gene>
<dbReference type="InterPro" id="IPR003593">
    <property type="entry name" value="AAA+_ATPase"/>
</dbReference>
<feature type="domain" description="ABC transporter" evidence="4">
    <location>
        <begin position="11"/>
        <end position="244"/>
    </location>
</feature>
<evidence type="ECO:0000259" key="4">
    <source>
        <dbReference type="PROSITE" id="PS50893"/>
    </source>
</evidence>
<accession>A0A238VZQ0</accession>
<dbReference type="PANTHER" id="PTHR45772">
    <property type="entry name" value="CONSERVED COMPONENT OF ABC TRANSPORTER FOR NATURAL AMINO ACIDS-RELATED"/>
    <property type="match status" value="1"/>
</dbReference>
<keyword evidence="6" id="KW-1185">Reference proteome</keyword>
<keyword evidence="3 5" id="KW-0067">ATP-binding</keyword>